<organism evidence="2 3">
    <name type="scientific">Anaerolinea thermolimosa</name>
    <dbReference type="NCBI Taxonomy" id="229919"/>
    <lineage>
        <taxon>Bacteria</taxon>
        <taxon>Bacillati</taxon>
        <taxon>Chloroflexota</taxon>
        <taxon>Anaerolineae</taxon>
        <taxon>Anaerolineales</taxon>
        <taxon>Anaerolineaceae</taxon>
        <taxon>Anaerolinea</taxon>
    </lineage>
</organism>
<reference evidence="3" key="1">
    <citation type="submission" date="2015-07" db="EMBL/GenBank/DDBJ databases">
        <title>Draft Genome Sequences of Anaerolinea thermolimosa IMO-1, Bellilinea caldifistulae GOMI-1, Leptolinea tardivitalis YMTK-2, Levilinea saccharolytica KIBI-1,Longilinea arvoryzae KOME-1, Previously Described as Members of the Anaerolineaceae (Chloroflexi).</title>
        <authorList>
            <person name="Sekiguchi Y."/>
            <person name="Ohashi A."/>
            <person name="Matsuura N."/>
            <person name="Tourlousse M.D."/>
        </authorList>
    </citation>
    <scope>NUCLEOTIDE SEQUENCE [LARGE SCALE GENOMIC DNA]</scope>
    <source>
        <strain evidence="3">IMO-1</strain>
    </source>
</reference>
<evidence type="ECO:0000313" key="3">
    <source>
        <dbReference type="Proteomes" id="UP000253922"/>
    </source>
</evidence>
<name>A0A7U9KMC4_9CHLR</name>
<accession>A0A7U9KMC4</accession>
<sequence length="226" mass="24542">MQAIQKFLTWFEKQKPAGKLAIGCAGLVLLCCICSVPIGLLNPSKSTPEVTRTIFAAVPTETTAAVVSPTGTLISPTIAPSPTEKVKALLPGLMPADVTVNLKQRGFTCGSVEQGQLYYVRTCEKDTVDYSLRVDTYGREAFTIDLIESSVLQFTNPDKEFAASFLGFMATMPYDGAVQQEARDWVESTLPTLTGQGDVREKVFAGVHYRLYGIPTAYTLEMGDLP</sequence>
<gene>
    <name evidence="2" type="ORF">ATHL_03417</name>
</gene>
<dbReference type="EMBL" id="DF967966">
    <property type="protein sequence ID" value="GAP08512.1"/>
    <property type="molecule type" value="Genomic_DNA"/>
</dbReference>
<proteinExistence type="predicted"/>
<keyword evidence="1" id="KW-1133">Transmembrane helix</keyword>
<dbReference type="RefSeq" id="WP_162787780.1">
    <property type="nucleotide sequence ID" value="NZ_DF967966.1"/>
</dbReference>
<keyword evidence="1" id="KW-0472">Membrane</keyword>
<keyword evidence="3" id="KW-1185">Reference proteome</keyword>
<protein>
    <submittedName>
        <fullName evidence="2">Uncharacterized protein</fullName>
    </submittedName>
</protein>
<dbReference type="AlphaFoldDB" id="A0A7U9KMC4"/>
<dbReference type="Proteomes" id="UP000253922">
    <property type="component" value="Unassembled WGS sequence"/>
</dbReference>
<feature type="transmembrane region" description="Helical" evidence="1">
    <location>
        <begin position="20"/>
        <end position="41"/>
    </location>
</feature>
<keyword evidence="1" id="KW-0812">Transmembrane</keyword>
<evidence type="ECO:0000313" key="2">
    <source>
        <dbReference type="EMBL" id="GAP08512.1"/>
    </source>
</evidence>
<evidence type="ECO:0000256" key="1">
    <source>
        <dbReference type="SAM" id="Phobius"/>
    </source>
</evidence>